<organism evidence="1 2">
    <name type="scientific">Pseudoxanthomonas winnipegensis</name>
    <dbReference type="NCBI Taxonomy" id="2480810"/>
    <lineage>
        <taxon>Bacteria</taxon>
        <taxon>Pseudomonadati</taxon>
        <taxon>Pseudomonadota</taxon>
        <taxon>Gammaproteobacteria</taxon>
        <taxon>Lysobacterales</taxon>
        <taxon>Lysobacteraceae</taxon>
        <taxon>Pseudoxanthomonas</taxon>
    </lineage>
</organism>
<dbReference type="Proteomes" id="UP001234354">
    <property type="component" value="Unassembled WGS sequence"/>
</dbReference>
<dbReference type="RefSeq" id="WP_131658437.1">
    <property type="nucleotide sequence ID" value="NZ_CP095475.1"/>
</dbReference>
<reference evidence="1" key="1">
    <citation type="submission" date="2023-07" db="EMBL/GenBank/DDBJ databases">
        <title>Functional and genomic diversity of the sorghum phyllosphere microbiome.</title>
        <authorList>
            <person name="Shade A."/>
        </authorList>
    </citation>
    <scope>NUCLEOTIDE SEQUENCE</scope>
    <source>
        <strain evidence="1">SORGH_AS_0908</strain>
    </source>
</reference>
<evidence type="ECO:0000313" key="1">
    <source>
        <dbReference type="EMBL" id="MDQ1119837.1"/>
    </source>
</evidence>
<name>A0AAW8GBW5_9GAMM</name>
<sequence length="74" mass="8404">MTLTRQALDAALDRLERDVAEWVTHLREPRIFRKQFDALCADIVSQASPEDAEHAQGRIRVILARHAPGSERQA</sequence>
<comment type="caution">
    <text evidence="1">The sequence shown here is derived from an EMBL/GenBank/DDBJ whole genome shotgun (WGS) entry which is preliminary data.</text>
</comment>
<accession>A0AAW8GBW5</accession>
<proteinExistence type="predicted"/>
<gene>
    <name evidence="1" type="ORF">QE383_002145</name>
</gene>
<dbReference type="GeneID" id="93828333"/>
<evidence type="ECO:0000313" key="2">
    <source>
        <dbReference type="Proteomes" id="UP001234354"/>
    </source>
</evidence>
<dbReference type="AlphaFoldDB" id="A0AAW8GBW5"/>
<protein>
    <submittedName>
        <fullName evidence="1">Uncharacterized protein</fullName>
    </submittedName>
</protein>
<dbReference type="EMBL" id="JAUTBB010000001">
    <property type="protein sequence ID" value="MDQ1119837.1"/>
    <property type="molecule type" value="Genomic_DNA"/>
</dbReference>